<evidence type="ECO:0000313" key="4">
    <source>
        <dbReference type="WBParaSite" id="SSLN_0000179601-mRNA-1"/>
    </source>
</evidence>
<dbReference type="AlphaFoldDB" id="A0A183SBY2"/>
<reference evidence="2 3" key="2">
    <citation type="submission" date="2018-11" db="EMBL/GenBank/DDBJ databases">
        <authorList>
            <consortium name="Pathogen Informatics"/>
        </authorList>
    </citation>
    <scope>NUCLEOTIDE SEQUENCE [LARGE SCALE GENOMIC DNA]</scope>
    <source>
        <strain evidence="2 3">NST_G2</strain>
    </source>
</reference>
<evidence type="ECO:0000313" key="3">
    <source>
        <dbReference type="Proteomes" id="UP000275846"/>
    </source>
</evidence>
<evidence type="ECO:0000313" key="2">
    <source>
        <dbReference type="EMBL" id="VDL88115.1"/>
    </source>
</evidence>
<proteinExistence type="predicted"/>
<name>A0A183SBY2_SCHSO</name>
<organism evidence="4">
    <name type="scientific">Schistocephalus solidus</name>
    <name type="common">Tapeworm</name>
    <dbReference type="NCBI Taxonomy" id="70667"/>
    <lineage>
        <taxon>Eukaryota</taxon>
        <taxon>Metazoa</taxon>
        <taxon>Spiralia</taxon>
        <taxon>Lophotrochozoa</taxon>
        <taxon>Platyhelminthes</taxon>
        <taxon>Cestoda</taxon>
        <taxon>Eucestoda</taxon>
        <taxon>Diphyllobothriidea</taxon>
        <taxon>Diphyllobothriidae</taxon>
        <taxon>Schistocephalus</taxon>
    </lineage>
</organism>
<feature type="region of interest" description="Disordered" evidence="1">
    <location>
        <begin position="1"/>
        <end position="22"/>
    </location>
</feature>
<dbReference type="Proteomes" id="UP000275846">
    <property type="component" value="Unassembled WGS sequence"/>
</dbReference>
<sequence>MKEEAEEEELRDSPPPPLQLGPTGCWIVITCWKPCPKLDLTLESVAGSATYLPPGEDRNSVPGGCVAVLVVVLAVAACCRKVKEGAETISSVGQFRKKVPDDPTAPPQEPCIYTCSN</sequence>
<protein>
    <submittedName>
        <fullName evidence="2 4">Uncharacterized protein</fullName>
    </submittedName>
</protein>
<keyword evidence="3" id="KW-1185">Reference proteome</keyword>
<gene>
    <name evidence="2" type="ORF">SSLN_LOCUS1730</name>
</gene>
<feature type="compositionally biased region" description="Acidic residues" evidence="1">
    <location>
        <begin position="1"/>
        <end position="10"/>
    </location>
</feature>
<accession>A0A183SBY2</accession>
<reference evidence="4" key="1">
    <citation type="submission" date="2016-06" db="UniProtKB">
        <authorList>
            <consortium name="WormBaseParasite"/>
        </authorList>
    </citation>
    <scope>IDENTIFICATION</scope>
</reference>
<dbReference type="WBParaSite" id="SSLN_0000179601-mRNA-1">
    <property type="protein sequence ID" value="SSLN_0000179601-mRNA-1"/>
    <property type="gene ID" value="SSLN_0000179601"/>
</dbReference>
<evidence type="ECO:0000256" key="1">
    <source>
        <dbReference type="SAM" id="MobiDB-lite"/>
    </source>
</evidence>
<dbReference type="EMBL" id="UYSU01005959">
    <property type="protein sequence ID" value="VDL88115.1"/>
    <property type="molecule type" value="Genomic_DNA"/>
</dbReference>